<reference evidence="4 5" key="1">
    <citation type="submission" date="2019-07" db="EMBL/GenBank/DDBJ databases">
        <title>Whole genome shotgun sequence of Terrabacter aerolatus NBRC 106305.</title>
        <authorList>
            <person name="Hosoyama A."/>
            <person name="Uohara A."/>
            <person name="Ohji S."/>
            <person name="Ichikawa N."/>
        </authorList>
    </citation>
    <scope>NUCLEOTIDE SEQUENCE [LARGE SCALE GENOMIC DNA]</scope>
    <source>
        <strain evidence="4 5">NBRC 106305</strain>
    </source>
</reference>
<keyword evidence="5" id="KW-1185">Reference proteome</keyword>
<evidence type="ECO:0000313" key="5">
    <source>
        <dbReference type="Proteomes" id="UP000321534"/>
    </source>
</evidence>
<feature type="region of interest" description="Disordered" evidence="1">
    <location>
        <begin position="296"/>
        <end position="315"/>
    </location>
</feature>
<dbReference type="InterPro" id="IPR013830">
    <property type="entry name" value="SGNH_hydro"/>
</dbReference>
<organism evidence="4 5">
    <name type="scientific">Terrabacter aerolatus</name>
    <dbReference type="NCBI Taxonomy" id="422442"/>
    <lineage>
        <taxon>Bacteria</taxon>
        <taxon>Bacillati</taxon>
        <taxon>Actinomycetota</taxon>
        <taxon>Actinomycetes</taxon>
        <taxon>Micrococcales</taxon>
        <taxon>Intrasporangiaceae</taxon>
        <taxon>Terrabacter</taxon>
    </lineage>
</organism>
<dbReference type="SUPFAM" id="SSF52266">
    <property type="entry name" value="SGNH hydrolase"/>
    <property type="match status" value="1"/>
</dbReference>
<dbReference type="Gene3D" id="3.40.50.1110">
    <property type="entry name" value="SGNH hydrolase"/>
    <property type="match status" value="1"/>
</dbReference>
<evidence type="ECO:0000313" key="4">
    <source>
        <dbReference type="EMBL" id="GEO29850.1"/>
    </source>
</evidence>
<feature type="transmembrane region" description="Helical" evidence="2">
    <location>
        <begin position="13"/>
        <end position="36"/>
    </location>
</feature>
<keyword evidence="2" id="KW-1133">Transmembrane helix</keyword>
<dbReference type="Pfam" id="PF13472">
    <property type="entry name" value="Lipase_GDSL_2"/>
    <property type="match status" value="1"/>
</dbReference>
<dbReference type="InterPro" id="IPR036514">
    <property type="entry name" value="SGNH_hydro_sf"/>
</dbReference>
<evidence type="ECO:0000259" key="3">
    <source>
        <dbReference type="Pfam" id="PF13472"/>
    </source>
</evidence>
<feature type="compositionally biased region" description="Basic and acidic residues" evidence="1">
    <location>
        <begin position="361"/>
        <end position="370"/>
    </location>
</feature>
<keyword evidence="2" id="KW-0812">Transmembrane</keyword>
<evidence type="ECO:0000256" key="2">
    <source>
        <dbReference type="SAM" id="Phobius"/>
    </source>
</evidence>
<dbReference type="GO" id="GO:0004622">
    <property type="term" value="F:phosphatidylcholine lysophospholipase activity"/>
    <property type="evidence" value="ECO:0007669"/>
    <property type="project" value="TreeGrafter"/>
</dbReference>
<dbReference type="Proteomes" id="UP000321534">
    <property type="component" value="Unassembled WGS sequence"/>
</dbReference>
<proteinExistence type="predicted"/>
<dbReference type="PANTHER" id="PTHR30383">
    <property type="entry name" value="THIOESTERASE 1/PROTEASE 1/LYSOPHOSPHOLIPASE L1"/>
    <property type="match status" value="1"/>
</dbReference>
<protein>
    <submittedName>
        <fullName evidence="4">Lipase</fullName>
    </submittedName>
</protein>
<feature type="domain" description="SGNH hydrolase-type esterase" evidence="3">
    <location>
        <begin position="73"/>
        <end position="252"/>
    </location>
</feature>
<dbReference type="OrthoDB" id="9804395at2"/>
<dbReference type="EMBL" id="BJYX01000006">
    <property type="protein sequence ID" value="GEO29850.1"/>
    <property type="molecule type" value="Genomic_DNA"/>
</dbReference>
<sequence>MGRARRARKIAQAAAYGGGVGVAGLGALGAIGYGILRVEAIMARRIVGQPFEGAPSDSGRYGSGSGAALRFVVLGDSTGVGMGADHANQTIGATIANGIAAFSGRPVELTNVAVIGAESPGLDEQVERVLAAVPEPDVAVILIGANDVTHRIDTSVAVRHLEMAVGSLRKAGAEVVVGTCPDLGAIEPVPQPLRLLARRWSRDLAAAQTVAVVEAGGRAVSIGDLLSEAFSAEPHVMFSKDRFHPSPAGYARVAAALLPTVSAALDLFGERSTPTEPNVRRGGSVRPLAVAATKAVTRPGTEVAPTEVGGQSRGPHGRWAVLLHRIRPTVPAAASSGAAAPGAAAPAAPPATDALAAPTHDPSDAPHDDLGTGGTAYAPGDGGSPATDAAEGAVLR</sequence>
<accession>A0A512D0Q9</accession>
<feature type="compositionally biased region" description="Low complexity" evidence="1">
    <location>
        <begin position="333"/>
        <end position="360"/>
    </location>
</feature>
<dbReference type="RefSeq" id="WP_147065274.1">
    <property type="nucleotide sequence ID" value="NZ_BAAARO010000013.1"/>
</dbReference>
<dbReference type="PANTHER" id="PTHR30383:SF5">
    <property type="entry name" value="SGNH HYDROLASE-TYPE ESTERASE DOMAIN-CONTAINING PROTEIN"/>
    <property type="match status" value="1"/>
</dbReference>
<evidence type="ECO:0000256" key="1">
    <source>
        <dbReference type="SAM" id="MobiDB-lite"/>
    </source>
</evidence>
<dbReference type="InterPro" id="IPR051532">
    <property type="entry name" value="Ester_Hydrolysis_Enzymes"/>
</dbReference>
<dbReference type="AlphaFoldDB" id="A0A512D0Q9"/>
<comment type="caution">
    <text evidence="4">The sequence shown here is derived from an EMBL/GenBank/DDBJ whole genome shotgun (WGS) entry which is preliminary data.</text>
</comment>
<keyword evidence="2" id="KW-0472">Membrane</keyword>
<dbReference type="CDD" id="cd01836">
    <property type="entry name" value="FeeA_FeeB_like"/>
    <property type="match status" value="1"/>
</dbReference>
<feature type="region of interest" description="Disordered" evidence="1">
    <location>
        <begin position="333"/>
        <end position="396"/>
    </location>
</feature>
<gene>
    <name evidence="4" type="ORF">TAE01_16600</name>
</gene>
<name>A0A512D0Q9_9MICO</name>